<protein>
    <submittedName>
        <fullName evidence="1">Uncharacterized protein</fullName>
    </submittedName>
</protein>
<evidence type="ECO:0000313" key="1">
    <source>
        <dbReference type="EMBL" id="GAG12317.1"/>
    </source>
</evidence>
<dbReference type="AlphaFoldDB" id="X0VM93"/>
<reference evidence="1" key="1">
    <citation type="journal article" date="2014" name="Front. Microbiol.">
        <title>High frequency of phylogenetically diverse reductive dehalogenase-homologous genes in deep subseafloor sedimentary metagenomes.</title>
        <authorList>
            <person name="Kawai M."/>
            <person name="Futagami T."/>
            <person name="Toyoda A."/>
            <person name="Takaki Y."/>
            <person name="Nishi S."/>
            <person name="Hori S."/>
            <person name="Arai W."/>
            <person name="Tsubouchi T."/>
            <person name="Morono Y."/>
            <person name="Uchiyama I."/>
            <person name="Ito T."/>
            <person name="Fujiyama A."/>
            <person name="Inagaki F."/>
            <person name="Takami H."/>
        </authorList>
    </citation>
    <scope>NUCLEOTIDE SEQUENCE</scope>
    <source>
        <strain evidence="1">Expedition CK06-06</strain>
    </source>
</reference>
<organism evidence="1">
    <name type="scientific">marine sediment metagenome</name>
    <dbReference type="NCBI Taxonomy" id="412755"/>
    <lineage>
        <taxon>unclassified sequences</taxon>
        <taxon>metagenomes</taxon>
        <taxon>ecological metagenomes</taxon>
    </lineage>
</organism>
<gene>
    <name evidence="1" type="ORF">S01H1_37442</name>
</gene>
<name>X0VM93_9ZZZZ</name>
<comment type="caution">
    <text evidence="1">The sequence shown here is derived from an EMBL/GenBank/DDBJ whole genome shotgun (WGS) entry which is preliminary data.</text>
</comment>
<dbReference type="EMBL" id="BARS01023517">
    <property type="protein sequence ID" value="GAG12317.1"/>
    <property type="molecule type" value="Genomic_DNA"/>
</dbReference>
<proteinExistence type="predicted"/>
<sequence length="213" mass="24913">MAYLNADIPPIYCKVRKEYLYDLKKHQGESVDCCVFSVVSITDRALLFNIMLPNGACFWRLPISAFFQEKFDRSAVPNMPIDQLQLWNCFSYYPSVHCFSFLRGKRGKYFGKDKKNYPFEYLFTIDWGHPDSNILDTEHSEIPAEHKCAHILALDDGNYAGQPNNRILWDAPNYTVDDGVPDYSVQTTKWNVENKDWLTEDSDKMFYKVEDKE</sequence>
<accession>X0VM93</accession>